<proteinExistence type="predicted"/>
<gene>
    <name evidence="1" type="ordered locus">Ferp_2116</name>
</gene>
<keyword evidence="1" id="KW-0413">Isomerase</keyword>
<dbReference type="EMBL" id="CP001899">
    <property type="protein sequence ID" value="ADC66247.1"/>
    <property type="molecule type" value="Genomic_DNA"/>
</dbReference>
<dbReference type="HOGENOM" id="CLU_3394440_0_0_2"/>
<reference evidence="2" key="1">
    <citation type="submission" date="2010-02" db="EMBL/GenBank/DDBJ databases">
        <title>Complete sequence of Ferroglobus placidus DSM 10642.</title>
        <authorList>
            <consortium name="US DOE Joint Genome Institute"/>
            <person name="Lucas S."/>
            <person name="Copeland A."/>
            <person name="Lapidus A."/>
            <person name="Cheng J.-F."/>
            <person name="Bruce D."/>
            <person name="Goodwin L."/>
            <person name="Pitluck S."/>
            <person name="Saunders E."/>
            <person name="Brettin T."/>
            <person name="Detter J.C."/>
            <person name="Han C."/>
            <person name="Tapia R."/>
            <person name="Larimer F."/>
            <person name="Land M."/>
            <person name="Hauser L."/>
            <person name="Kyrpides N."/>
            <person name="Ivanova N."/>
            <person name="Holmes D."/>
            <person name="Lovley D."/>
            <person name="Kyrpides N."/>
            <person name="Anderson I.J."/>
            <person name="Woyke T."/>
        </authorList>
    </citation>
    <scope>NUCLEOTIDE SEQUENCE [LARGE SCALE GENOMIC DNA]</scope>
    <source>
        <strain evidence="2">DSM 10642 / AEDII12DO</strain>
    </source>
</reference>
<evidence type="ECO:0000313" key="1">
    <source>
        <dbReference type="EMBL" id="ADC66247.1"/>
    </source>
</evidence>
<dbReference type="Proteomes" id="UP000002613">
    <property type="component" value="Chromosome"/>
</dbReference>
<name>D3S0K6_FERPA</name>
<dbReference type="GO" id="GO:0016853">
    <property type="term" value="F:isomerase activity"/>
    <property type="evidence" value="ECO:0007669"/>
    <property type="project" value="UniProtKB-KW"/>
</dbReference>
<evidence type="ECO:0000313" key="2">
    <source>
        <dbReference type="Proteomes" id="UP000002613"/>
    </source>
</evidence>
<reference evidence="1 2" key="2">
    <citation type="journal article" date="2011" name="Stand. Genomic Sci.">
        <title>Complete genome sequence of Ferroglobus placidus AEDII12DO.</title>
        <authorList>
            <person name="Anderson I."/>
            <person name="Risso C."/>
            <person name="Holmes D."/>
            <person name="Lucas S."/>
            <person name="Copeland A."/>
            <person name="Lapidus A."/>
            <person name="Cheng J.F."/>
            <person name="Bruce D."/>
            <person name="Goodwin L."/>
            <person name="Pitluck S."/>
            <person name="Saunders E."/>
            <person name="Brettin T."/>
            <person name="Detter J.C."/>
            <person name="Han C."/>
            <person name="Tapia R."/>
            <person name="Larimer F."/>
            <person name="Land M."/>
            <person name="Hauser L."/>
            <person name="Woyke T."/>
            <person name="Lovley D."/>
            <person name="Kyrpides N."/>
            <person name="Ivanova N."/>
        </authorList>
    </citation>
    <scope>NUCLEOTIDE SEQUENCE [LARGE SCALE GENOMIC DNA]</scope>
    <source>
        <strain evidence="2">DSM 10642 / AEDII12DO</strain>
    </source>
</reference>
<accession>D3S0K6</accession>
<keyword evidence="2" id="KW-1185">Reference proteome</keyword>
<dbReference type="KEGG" id="fpl:Ferp_2116"/>
<dbReference type="STRING" id="589924.Ferp_2116"/>
<organism evidence="1 2">
    <name type="scientific">Ferroglobus placidus (strain DSM 10642 / AEDII12DO)</name>
    <dbReference type="NCBI Taxonomy" id="589924"/>
    <lineage>
        <taxon>Archaea</taxon>
        <taxon>Methanobacteriati</taxon>
        <taxon>Methanobacteriota</taxon>
        <taxon>Archaeoglobi</taxon>
        <taxon>Archaeoglobales</taxon>
        <taxon>Archaeoglobaceae</taxon>
        <taxon>Ferroglobus</taxon>
    </lineage>
</organism>
<sequence>MKDILLKLFKEKEFVEEEKAKEILGDNFKKF</sequence>
<dbReference type="AlphaFoldDB" id="D3S0K6"/>
<dbReference type="PaxDb" id="589924-Ferp_2116"/>
<protein>
    <submittedName>
        <fullName evidence="1">Peptidyl-prolyl cis-trans isomerase D</fullName>
    </submittedName>
</protein>